<dbReference type="GO" id="GO:0016491">
    <property type="term" value="F:oxidoreductase activity"/>
    <property type="evidence" value="ECO:0007669"/>
    <property type="project" value="UniProtKB-KW"/>
</dbReference>
<evidence type="ECO:0000256" key="1">
    <source>
        <dbReference type="ARBA" id="ARBA00004685"/>
    </source>
</evidence>
<comment type="caution">
    <text evidence="5">The sequence shown here is derived from an EMBL/GenBank/DDBJ whole genome shotgun (WGS) entry which is preliminary data.</text>
</comment>
<dbReference type="Pfam" id="PF11807">
    <property type="entry name" value="UstYa"/>
    <property type="match status" value="1"/>
</dbReference>
<comment type="similarity">
    <text evidence="3">Belongs to the ustYa family.</text>
</comment>
<accession>A0A8H4RR87</accession>
<proteinExistence type="inferred from homology"/>
<name>A0A8H4RR87_9HELO</name>
<feature type="signal peptide" evidence="4">
    <location>
        <begin position="1"/>
        <end position="17"/>
    </location>
</feature>
<dbReference type="PANTHER" id="PTHR33365:SF11">
    <property type="entry name" value="TAT PATHWAY SIGNAL SEQUENCE"/>
    <property type="match status" value="1"/>
</dbReference>
<evidence type="ECO:0000313" key="5">
    <source>
        <dbReference type="EMBL" id="KAF4633858.1"/>
    </source>
</evidence>
<protein>
    <submittedName>
        <fullName evidence="5">Uncharacterized protein</fullName>
    </submittedName>
</protein>
<sequence length="260" mass="29936">MRFSSVFVLAFAAFVMALPVKRHTGTSFLFLISVCLRLTMGYVADSDDSIVYPDEKLYAEEYKKREVHDSDDRIIYPDEKLYAEEYKKRATTTAGFFAGRFYSLRSPTSRRMHGSPPPIIELNPVTVTSKSNRTYLERPSPENDKLWEALYPKGHHCLFEWPNENPKRAGFAGFHQLHCVKDALRKGFYQDHDVKQALLRGEDISDIPQPIDMVHVLHCVEFLRQSIICHADTSLQLSNPIIREYLPLALRTLAEIGGRW</sequence>
<dbReference type="EMBL" id="JAAMPI010000227">
    <property type="protein sequence ID" value="KAF4633858.1"/>
    <property type="molecule type" value="Genomic_DNA"/>
</dbReference>
<feature type="chain" id="PRO_5034181283" evidence="4">
    <location>
        <begin position="18"/>
        <end position="260"/>
    </location>
</feature>
<dbReference type="PANTHER" id="PTHR33365">
    <property type="entry name" value="YALI0B05434P"/>
    <property type="match status" value="1"/>
</dbReference>
<evidence type="ECO:0000256" key="2">
    <source>
        <dbReference type="ARBA" id="ARBA00023002"/>
    </source>
</evidence>
<dbReference type="GO" id="GO:0043386">
    <property type="term" value="P:mycotoxin biosynthetic process"/>
    <property type="evidence" value="ECO:0007669"/>
    <property type="project" value="InterPro"/>
</dbReference>
<dbReference type="InterPro" id="IPR021765">
    <property type="entry name" value="UstYa-like"/>
</dbReference>
<dbReference type="AlphaFoldDB" id="A0A8H4RR87"/>
<keyword evidence="2" id="KW-0560">Oxidoreductase</keyword>
<dbReference type="Proteomes" id="UP000566819">
    <property type="component" value="Unassembled WGS sequence"/>
</dbReference>
<evidence type="ECO:0000313" key="6">
    <source>
        <dbReference type="Proteomes" id="UP000566819"/>
    </source>
</evidence>
<reference evidence="5 6" key="1">
    <citation type="submission" date="2020-03" db="EMBL/GenBank/DDBJ databases">
        <title>Draft Genome Sequence of Cudoniella acicularis.</title>
        <authorList>
            <person name="Buettner E."/>
            <person name="Kellner H."/>
        </authorList>
    </citation>
    <scope>NUCLEOTIDE SEQUENCE [LARGE SCALE GENOMIC DNA]</scope>
    <source>
        <strain evidence="5 6">DSM 108380</strain>
    </source>
</reference>
<keyword evidence="4" id="KW-0732">Signal</keyword>
<evidence type="ECO:0000256" key="3">
    <source>
        <dbReference type="ARBA" id="ARBA00035112"/>
    </source>
</evidence>
<gene>
    <name evidence="5" type="ORF">G7Y89_g4254</name>
</gene>
<organism evidence="5 6">
    <name type="scientific">Cudoniella acicularis</name>
    <dbReference type="NCBI Taxonomy" id="354080"/>
    <lineage>
        <taxon>Eukaryota</taxon>
        <taxon>Fungi</taxon>
        <taxon>Dikarya</taxon>
        <taxon>Ascomycota</taxon>
        <taxon>Pezizomycotina</taxon>
        <taxon>Leotiomycetes</taxon>
        <taxon>Helotiales</taxon>
        <taxon>Tricladiaceae</taxon>
        <taxon>Cudoniella</taxon>
    </lineage>
</organism>
<comment type="pathway">
    <text evidence="1">Mycotoxin biosynthesis.</text>
</comment>
<keyword evidence="6" id="KW-1185">Reference proteome</keyword>
<dbReference type="OrthoDB" id="3687641at2759"/>
<evidence type="ECO:0000256" key="4">
    <source>
        <dbReference type="SAM" id="SignalP"/>
    </source>
</evidence>